<reference evidence="3 4" key="2">
    <citation type="journal article" date="2012" name="Eukaryot. Cell">
        <title>Genome update of Botrytis cinerea strains B05.10 and T4.</title>
        <authorList>
            <person name="Staats M."/>
            <person name="van Kan J.A."/>
        </authorList>
    </citation>
    <scope>NUCLEOTIDE SEQUENCE [LARGE SCALE GENOMIC DNA]</scope>
    <source>
        <strain evidence="3 4">B05.10</strain>
    </source>
</reference>
<dbReference type="InterPro" id="IPR011009">
    <property type="entry name" value="Kinase-like_dom_sf"/>
</dbReference>
<dbReference type="GO" id="GO:0004672">
    <property type="term" value="F:protein kinase activity"/>
    <property type="evidence" value="ECO:0007669"/>
    <property type="project" value="InterPro"/>
</dbReference>
<feature type="domain" description="Protein kinase" evidence="2">
    <location>
        <begin position="62"/>
        <end position="494"/>
    </location>
</feature>
<accession>A0A384JNA1</accession>
<gene>
    <name evidence="3" type="ORF">BCIN_07g05900</name>
</gene>
<dbReference type="SUPFAM" id="SSF56112">
    <property type="entry name" value="Protein kinase-like (PK-like)"/>
    <property type="match status" value="1"/>
</dbReference>
<reference evidence="3 4" key="3">
    <citation type="journal article" date="2017" name="Mol. Plant Pathol.">
        <title>A gapless genome sequence of the fungus Botrytis cinerea.</title>
        <authorList>
            <person name="Van Kan J.A."/>
            <person name="Stassen J.H."/>
            <person name="Mosbach A."/>
            <person name="Van Der Lee T.A."/>
            <person name="Faino L."/>
            <person name="Farmer A.D."/>
            <person name="Papasotiriou D.G."/>
            <person name="Zhou S."/>
            <person name="Seidl M.F."/>
            <person name="Cottam E."/>
            <person name="Edel D."/>
            <person name="Hahn M."/>
            <person name="Schwartz D.C."/>
            <person name="Dietrich R.A."/>
            <person name="Widdison S."/>
            <person name="Scalliet G."/>
        </authorList>
    </citation>
    <scope>NUCLEOTIDE SEQUENCE [LARGE SCALE GENOMIC DNA]</scope>
    <source>
        <strain evidence="3 4">B05.10</strain>
    </source>
</reference>
<dbReference type="GeneID" id="5430076"/>
<protein>
    <recommendedName>
        <fullName evidence="2">Protein kinase domain-containing protein</fullName>
    </recommendedName>
</protein>
<keyword evidence="4" id="KW-1185">Reference proteome</keyword>
<feature type="region of interest" description="Disordered" evidence="1">
    <location>
        <begin position="594"/>
        <end position="704"/>
    </location>
</feature>
<dbReference type="VEuPathDB" id="FungiDB:Bcin07g05900"/>
<sequence>MSLLLPGETYDEAEVRLGFRLDQVPPKINRGRAKEMNARANAWLASEPLWTPESRMGMSPEWTGIQIIGEGGNGTAGRWRLTYPNPPEGTPGRMPFESVVVKQQAGGWAGGDMRNEVEIYELLRHTNSQHLVKMFRRIYEDQGLNTIYADRSGAVTRIYLEDCAGGDLQGRIFDRFKDKYIFDENEIWDAFHCIARGLYAMHSGHESLQEERWDRDEIVHFDFKAQNVFMGAGPRDDEHRGSLVMKIGDYGHSSEVPNEQDLIYNFEHRKYGTARYKLPEQLRTRKNPLERPWMDRMPKTMREAGDGNVLNNLRYGTHSNIWQLGIIIWQMIHTTEWCQDGNPSLPYLYDPDVEWEGSRRHPEPGYPGRFALKLYKVANTWLGVNEEAGGVHTLATQDDMDYFNGAYDALPSEPETDIDPDQPEEQKAMAKKKREMENEARAKARKNHTYSDTLHKCVMDCLIVQGEARIHVEDLYRKTQQVKKLYQDLIEPLLPAPYSPEPNLGELPAPWNDTTLIPGGGLGQPMREDEESHPLYLFDLFYATEEHEKVQEVIKWARENPIVNMSDYEDVHARELIARNHASYNTYLTETRRARGQRTKPQYKVPAPFPEDWQHGVLQDNSKRRNPMTGPSKKPRGGLTVMNPDTRTPLSAIGEGDEGPTRPKNSPNKPKRFSYEGDSTPSYLRNFESTPDHMKPPSRRETPEYMRAPTIPAGFVGRDLGGFESIEITSASGKGQSKPHSGDSSMASIDIGGGIIIGGGGRKKPSEKVVDWPEFPIGLQKDVDTPFLLRALAIPELKDSILFCTVIEFKGKEEIVKGIVYLTGLLTTTTVHQMKEMLTEKETGIPVDQMKLMGYDQLSVLREFEDEEERAAILELEIYVRDVRMTD</sequence>
<proteinExistence type="predicted"/>
<dbReference type="PANTHER" id="PTHR44305:SF24">
    <property type="entry name" value="TYROSINE-PROTEIN KINASE C03B1.5-RELATED"/>
    <property type="match status" value="1"/>
</dbReference>
<dbReference type="PROSITE" id="PS50011">
    <property type="entry name" value="PROTEIN_KINASE_DOM"/>
    <property type="match status" value="1"/>
</dbReference>
<organism evidence="3 4">
    <name type="scientific">Botryotinia fuckeliana (strain B05.10)</name>
    <name type="common">Noble rot fungus</name>
    <name type="synonym">Botrytis cinerea</name>
    <dbReference type="NCBI Taxonomy" id="332648"/>
    <lineage>
        <taxon>Eukaryota</taxon>
        <taxon>Fungi</taxon>
        <taxon>Dikarya</taxon>
        <taxon>Ascomycota</taxon>
        <taxon>Pezizomycotina</taxon>
        <taxon>Leotiomycetes</taxon>
        <taxon>Helotiales</taxon>
        <taxon>Sclerotiniaceae</taxon>
        <taxon>Botrytis</taxon>
    </lineage>
</organism>
<dbReference type="PANTHER" id="PTHR44305">
    <property type="entry name" value="SI:DKEY-192D15.2-RELATED"/>
    <property type="match status" value="1"/>
</dbReference>
<dbReference type="InterPro" id="IPR000719">
    <property type="entry name" value="Prot_kinase_dom"/>
</dbReference>
<dbReference type="Pfam" id="PF00069">
    <property type="entry name" value="Pkinase"/>
    <property type="match status" value="1"/>
</dbReference>
<reference evidence="3 4" key="1">
    <citation type="journal article" date="2011" name="PLoS Genet.">
        <title>Genomic analysis of the necrotrophic fungal pathogens Sclerotinia sclerotiorum and Botrytis cinerea.</title>
        <authorList>
            <person name="Amselem J."/>
            <person name="Cuomo C.A."/>
            <person name="van Kan J.A."/>
            <person name="Viaud M."/>
            <person name="Benito E.P."/>
            <person name="Couloux A."/>
            <person name="Coutinho P.M."/>
            <person name="de Vries R.P."/>
            <person name="Dyer P.S."/>
            <person name="Fillinger S."/>
            <person name="Fournier E."/>
            <person name="Gout L."/>
            <person name="Hahn M."/>
            <person name="Kohn L."/>
            <person name="Lapalu N."/>
            <person name="Plummer K.M."/>
            <person name="Pradier J.M."/>
            <person name="Quevillon E."/>
            <person name="Sharon A."/>
            <person name="Simon A."/>
            <person name="ten Have A."/>
            <person name="Tudzynski B."/>
            <person name="Tudzynski P."/>
            <person name="Wincker P."/>
            <person name="Andrew M."/>
            <person name="Anthouard V."/>
            <person name="Beever R.E."/>
            <person name="Beffa R."/>
            <person name="Benoit I."/>
            <person name="Bouzid O."/>
            <person name="Brault B."/>
            <person name="Chen Z."/>
            <person name="Choquer M."/>
            <person name="Collemare J."/>
            <person name="Cotton P."/>
            <person name="Danchin E.G."/>
            <person name="Da Silva C."/>
            <person name="Gautier A."/>
            <person name="Giraud C."/>
            <person name="Giraud T."/>
            <person name="Gonzalez C."/>
            <person name="Grossetete S."/>
            <person name="Guldener U."/>
            <person name="Henrissat B."/>
            <person name="Howlett B.J."/>
            <person name="Kodira C."/>
            <person name="Kretschmer M."/>
            <person name="Lappartient A."/>
            <person name="Leroch M."/>
            <person name="Levis C."/>
            <person name="Mauceli E."/>
            <person name="Neuveglise C."/>
            <person name="Oeser B."/>
            <person name="Pearson M."/>
            <person name="Poulain J."/>
            <person name="Poussereau N."/>
            <person name="Quesneville H."/>
            <person name="Rascle C."/>
            <person name="Schumacher J."/>
            <person name="Segurens B."/>
            <person name="Sexton A."/>
            <person name="Silva E."/>
            <person name="Sirven C."/>
            <person name="Soanes D.M."/>
            <person name="Talbot N.J."/>
            <person name="Templeton M."/>
            <person name="Yandava C."/>
            <person name="Yarden O."/>
            <person name="Zeng Q."/>
            <person name="Rollins J.A."/>
            <person name="Lebrun M.H."/>
            <person name="Dickman M."/>
        </authorList>
    </citation>
    <scope>NUCLEOTIDE SEQUENCE [LARGE SCALE GENOMIC DNA]</scope>
    <source>
        <strain evidence="3 4">B05.10</strain>
    </source>
</reference>
<dbReference type="InterPro" id="IPR008271">
    <property type="entry name" value="Ser/Thr_kinase_AS"/>
</dbReference>
<dbReference type="PROSITE" id="PS00108">
    <property type="entry name" value="PROTEIN_KINASE_ST"/>
    <property type="match status" value="1"/>
</dbReference>
<evidence type="ECO:0000313" key="4">
    <source>
        <dbReference type="Proteomes" id="UP000001798"/>
    </source>
</evidence>
<dbReference type="GO" id="GO:0005524">
    <property type="term" value="F:ATP binding"/>
    <property type="evidence" value="ECO:0007669"/>
    <property type="project" value="InterPro"/>
</dbReference>
<dbReference type="InterPro" id="IPR053083">
    <property type="entry name" value="TF_kinase-domain_protein"/>
</dbReference>
<name>A0A384JNA1_BOTFB</name>
<evidence type="ECO:0000259" key="2">
    <source>
        <dbReference type="PROSITE" id="PS50011"/>
    </source>
</evidence>
<evidence type="ECO:0000256" key="1">
    <source>
        <dbReference type="SAM" id="MobiDB-lite"/>
    </source>
</evidence>
<dbReference type="Proteomes" id="UP000001798">
    <property type="component" value="Chromosome 7"/>
</dbReference>
<feature type="compositionally biased region" description="Basic and acidic residues" evidence="1">
    <location>
        <begin position="690"/>
        <end position="704"/>
    </location>
</feature>
<dbReference type="SMART" id="SM00220">
    <property type="entry name" value="S_TKc"/>
    <property type="match status" value="1"/>
</dbReference>
<dbReference type="KEGG" id="bfu:BCIN_07g05900"/>
<evidence type="ECO:0000313" key="3">
    <source>
        <dbReference type="EMBL" id="ATZ52075.1"/>
    </source>
</evidence>
<dbReference type="AlphaFoldDB" id="A0A384JNA1"/>
<dbReference type="RefSeq" id="XP_024549978.1">
    <property type="nucleotide sequence ID" value="XM_024694189.1"/>
</dbReference>
<dbReference type="EMBL" id="CP009811">
    <property type="protein sequence ID" value="ATZ52075.1"/>
    <property type="molecule type" value="Genomic_DNA"/>
</dbReference>
<feature type="compositionally biased region" description="Polar residues" evidence="1">
    <location>
        <begin position="677"/>
        <end position="689"/>
    </location>
</feature>
<dbReference type="Gene3D" id="1.10.510.10">
    <property type="entry name" value="Transferase(Phosphotransferase) domain 1"/>
    <property type="match status" value="1"/>
</dbReference>
<dbReference type="OrthoDB" id="310217at2759"/>